<organism evidence="1 2">
    <name type="scientific">Stephania japonica</name>
    <dbReference type="NCBI Taxonomy" id="461633"/>
    <lineage>
        <taxon>Eukaryota</taxon>
        <taxon>Viridiplantae</taxon>
        <taxon>Streptophyta</taxon>
        <taxon>Embryophyta</taxon>
        <taxon>Tracheophyta</taxon>
        <taxon>Spermatophyta</taxon>
        <taxon>Magnoliopsida</taxon>
        <taxon>Ranunculales</taxon>
        <taxon>Menispermaceae</taxon>
        <taxon>Menispermoideae</taxon>
        <taxon>Cissampelideae</taxon>
        <taxon>Stephania</taxon>
    </lineage>
</organism>
<dbReference type="Proteomes" id="UP001417504">
    <property type="component" value="Unassembled WGS sequence"/>
</dbReference>
<dbReference type="AlphaFoldDB" id="A0AAP0E6Y6"/>
<dbReference type="EMBL" id="JBBNAE010000011">
    <property type="protein sequence ID" value="KAK9086148.1"/>
    <property type="molecule type" value="Genomic_DNA"/>
</dbReference>
<name>A0AAP0E6Y6_9MAGN</name>
<evidence type="ECO:0000313" key="1">
    <source>
        <dbReference type="EMBL" id="KAK9086148.1"/>
    </source>
</evidence>
<gene>
    <name evidence="1" type="ORF">Sjap_026559</name>
</gene>
<proteinExistence type="predicted"/>
<protein>
    <submittedName>
        <fullName evidence="1">Uncharacterized protein</fullName>
    </submittedName>
</protein>
<reference evidence="1 2" key="1">
    <citation type="submission" date="2024-01" db="EMBL/GenBank/DDBJ databases">
        <title>Genome assemblies of Stephania.</title>
        <authorList>
            <person name="Yang L."/>
        </authorList>
    </citation>
    <scope>NUCLEOTIDE SEQUENCE [LARGE SCALE GENOMIC DNA]</scope>
    <source>
        <strain evidence="1">QJT</strain>
        <tissue evidence="1">Leaf</tissue>
    </source>
</reference>
<accession>A0AAP0E6Y6</accession>
<keyword evidence="2" id="KW-1185">Reference proteome</keyword>
<sequence length="84" mass="9303">MLLPFPPPHLPGLLVLAFKPKKPQFELQQVTVQYVGISSSSATTPSASLLLFITRLFSAVNSNKVDIKYSATDYPYKRHPLCPS</sequence>
<evidence type="ECO:0000313" key="2">
    <source>
        <dbReference type="Proteomes" id="UP001417504"/>
    </source>
</evidence>
<comment type="caution">
    <text evidence="1">The sequence shown here is derived from an EMBL/GenBank/DDBJ whole genome shotgun (WGS) entry which is preliminary data.</text>
</comment>